<sequence length="134" mass="14313">MGVGWGVAVVVVLAAALSGCSTLSERRDQVRGAVTAFERALADGEFERACAELAPGTAEELEQSVRRPCGKALREESLPPGGAVRLVDVYSNQARAVLTKDTLFLSRFSEGWKVVAAGCRPRSDMPYQCRIKGG</sequence>
<proteinExistence type="predicted"/>
<dbReference type="AlphaFoldDB" id="A0A5R9FW26"/>
<dbReference type="EMBL" id="VBZC01000003">
    <property type="protein sequence ID" value="TLS47661.1"/>
    <property type="molecule type" value="Genomic_DNA"/>
</dbReference>
<keyword evidence="2" id="KW-1185">Reference proteome</keyword>
<evidence type="ECO:0000313" key="2">
    <source>
        <dbReference type="Proteomes" id="UP000305906"/>
    </source>
</evidence>
<protein>
    <submittedName>
        <fullName evidence="1">Uncharacterized protein</fullName>
    </submittedName>
</protein>
<comment type="caution">
    <text evidence="1">The sequence shown here is derived from an EMBL/GenBank/DDBJ whole genome shotgun (WGS) entry which is preliminary data.</text>
</comment>
<organism evidence="1 2">
    <name type="scientific">Streptomyces montanus</name>
    <dbReference type="NCBI Taxonomy" id="2580423"/>
    <lineage>
        <taxon>Bacteria</taxon>
        <taxon>Bacillati</taxon>
        <taxon>Actinomycetota</taxon>
        <taxon>Actinomycetes</taxon>
        <taxon>Kitasatosporales</taxon>
        <taxon>Streptomycetaceae</taxon>
        <taxon>Streptomyces</taxon>
    </lineage>
</organism>
<dbReference type="Proteomes" id="UP000305906">
    <property type="component" value="Unassembled WGS sequence"/>
</dbReference>
<evidence type="ECO:0000313" key="1">
    <source>
        <dbReference type="EMBL" id="TLS47661.1"/>
    </source>
</evidence>
<gene>
    <name evidence="1" type="ORF">FE633_03525</name>
</gene>
<name>A0A5R9FW26_9ACTN</name>
<accession>A0A5R9FW26</accession>
<reference evidence="1 2" key="1">
    <citation type="submission" date="2019-05" db="EMBL/GenBank/DDBJ databases">
        <title>Streptomyces sp. NEAU-C151, a novel actinomycete isolated from soil.</title>
        <authorList>
            <person name="Han L."/>
            <person name="Jiang H."/>
        </authorList>
    </citation>
    <scope>NUCLEOTIDE SEQUENCE [LARGE SCALE GENOMIC DNA]</scope>
    <source>
        <strain evidence="1 2">NEAU-C151</strain>
    </source>
</reference>